<organism evidence="2 3">
    <name type="scientific">Geodia barretti</name>
    <name type="common">Barrett's horny sponge</name>
    <dbReference type="NCBI Taxonomy" id="519541"/>
    <lineage>
        <taxon>Eukaryota</taxon>
        <taxon>Metazoa</taxon>
        <taxon>Porifera</taxon>
        <taxon>Demospongiae</taxon>
        <taxon>Heteroscleromorpha</taxon>
        <taxon>Tetractinellida</taxon>
        <taxon>Astrophorina</taxon>
        <taxon>Geodiidae</taxon>
        <taxon>Geodia</taxon>
    </lineage>
</organism>
<dbReference type="AlphaFoldDB" id="A0AA35XL25"/>
<sequence>MAKSRKVKGLPNYLQLTKAAASKRVSKPLNKENGAAAHHPLKKTAPSRGYRGPLMVQPTC</sequence>
<evidence type="ECO:0000256" key="1">
    <source>
        <dbReference type="SAM" id="MobiDB-lite"/>
    </source>
</evidence>
<gene>
    <name evidence="2" type="ORF">GBAR_LOCUS30558</name>
</gene>
<reference evidence="2" key="1">
    <citation type="submission" date="2023-03" db="EMBL/GenBank/DDBJ databases">
        <authorList>
            <person name="Steffen K."/>
            <person name="Cardenas P."/>
        </authorList>
    </citation>
    <scope>NUCLEOTIDE SEQUENCE</scope>
</reference>
<evidence type="ECO:0000313" key="3">
    <source>
        <dbReference type="Proteomes" id="UP001174909"/>
    </source>
</evidence>
<evidence type="ECO:0000313" key="2">
    <source>
        <dbReference type="EMBL" id="CAI8056095.1"/>
    </source>
</evidence>
<protein>
    <submittedName>
        <fullName evidence="2">Uncharacterized protein</fullName>
    </submittedName>
</protein>
<keyword evidence="3" id="KW-1185">Reference proteome</keyword>
<name>A0AA35XL25_GEOBA</name>
<dbReference type="EMBL" id="CASHTH010004323">
    <property type="protein sequence ID" value="CAI8056095.1"/>
    <property type="molecule type" value="Genomic_DNA"/>
</dbReference>
<dbReference type="Proteomes" id="UP001174909">
    <property type="component" value="Unassembled WGS sequence"/>
</dbReference>
<feature type="region of interest" description="Disordered" evidence="1">
    <location>
        <begin position="21"/>
        <end position="60"/>
    </location>
</feature>
<comment type="caution">
    <text evidence="2">The sequence shown here is derived from an EMBL/GenBank/DDBJ whole genome shotgun (WGS) entry which is preliminary data.</text>
</comment>
<proteinExistence type="predicted"/>
<accession>A0AA35XL25</accession>